<proteinExistence type="predicted"/>
<evidence type="ECO:0000313" key="1">
    <source>
        <dbReference type="EMBL" id="EJD35281.1"/>
    </source>
</evidence>
<evidence type="ECO:0000313" key="2">
    <source>
        <dbReference type="Proteomes" id="UP000006514"/>
    </source>
</evidence>
<dbReference type="PANTHER" id="PTHR34305:SF1">
    <property type="entry name" value="SWIM-TYPE DOMAIN-CONTAINING PROTEIN"/>
    <property type="match status" value="1"/>
</dbReference>
<gene>
    <name evidence="1" type="ORF">AURDEDRAFT_75486</name>
</gene>
<dbReference type="KEGG" id="adl:AURDEDRAFT_75486"/>
<protein>
    <submittedName>
        <fullName evidence="1">Uncharacterized protein</fullName>
    </submittedName>
</protein>
<dbReference type="InterPro" id="IPR040521">
    <property type="entry name" value="KDZ"/>
</dbReference>
<dbReference type="OrthoDB" id="5598737at2759"/>
<sequence length="197" mass="22221">MPQIRARPQYPGLRTDGKVDRNVVSGADGIGCSKYYAEYRQKGYTGGVVAFWCTHSICYGFHCVPEGEGRNDAFSAMYTRWPKAPRVVIYDFACALGPYCMIREAEFFKDTVFLIDKFHSSGHKACSPACFASNYPDDPEIRGLNTSAAEFGNSGLKRVRLPVRYMTQGHAILYIHRYLSLWNRLCRVKLAKKGCTC</sequence>
<reference evidence="2" key="1">
    <citation type="journal article" date="2012" name="Science">
        <title>The Paleozoic origin of enzymatic lignin decomposition reconstructed from 31 fungal genomes.</title>
        <authorList>
            <person name="Floudas D."/>
            <person name="Binder M."/>
            <person name="Riley R."/>
            <person name="Barry K."/>
            <person name="Blanchette R.A."/>
            <person name="Henrissat B."/>
            <person name="Martinez A.T."/>
            <person name="Otillar R."/>
            <person name="Spatafora J.W."/>
            <person name="Yadav J.S."/>
            <person name="Aerts A."/>
            <person name="Benoit I."/>
            <person name="Boyd A."/>
            <person name="Carlson A."/>
            <person name="Copeland A."/>
            <person name="Coutinho P.M."/>
            <person name="de Vries R.P."/>
            <person name="Ferreira P."/>
            <person name="Findley K."/>
            <person name="Foster B."/>
            <person name="Gaskell J."/>
            <person name="Glotzer D."/>
            <person name="Gorecki P."/>
            <person name="Heitman J."/>
            <person name="Hesse C."/>
            <person name="Hori C."/>
            <person name="Igarashi K."/>
            <person name="Jurgens J.A."/>
            <person name="Kallen N."/>
            <person name="Kersten P."/>
            <person name="Kohler A."/>
            <person name="Kuees U."/>
            <person name="Kumar T.K.A."/>
            <person name="Kuo A."/>
            <person name="LaButti K."/>
            <person name="Larrondo L.F."/>
            <person name="Lindquist E."/>
            <person name="Ling A."/>
            <person name="Lombard V."/>
            <person name="Lucas S."/>
            <person name="Lundell T."/>
            <person name="Martin R."/>
            <person name="McLaughlin D.J."/>
            <person name="Morgenstern I."/>
            <person name="Morin E."/>
            <person name="Murat C."/>
            <person name="Nagy L.G."/>
            <person name="Nolan M."/>
            <person name="Ohm R.A."/>
            <person name="Patyshakuliyeva A."/>
            <person name="Rokas A."/>
            <person name="Ruiz-Duenas F.J."/>
            <person name="Sabat G."/>
            <person name="Salamov A."/>
            <person name="Samejima M."/>
            <person name="Schmutz J."/>
            <person name="Slot J.C."/>
            <person name="St John F."/>
            <person name="Stenlid J."/>
            <person name="Sun H."/>
            <person name="Sun S."/>
            <person name="Syed K."/>
            <person name="Tsang A."/>
            <person name="Wiebenga A."/>
            <person name="Young D."/>
            <person name="Pisabarro A."/>
            <person name="Eastwood D.C."/>
            <person name="Martin F."/>
            <person name="Cullen D."/>
            <person name="Grigoriev I.V."/>
            <person name="Hibbett D.S."/>
        </authorList>
    </citation>
    <scope>NUCLEOTIDE SEQUENCE [LARGE SCALE GENOMIC DNA]</scope>
    <source>
        <strain evidence="2">TFB10046</strain>
    </source>
</reference>
<dbReference type="eggNOG" id="ENOG502SB5B">
    <property type="taxonomic scope" value="Eukaryota"/>
</dbReference>
<name>J0CX55_AURST</name>
<dbReference type="AlphaFoldDB" id="J0CX55"/>
<keyword evidence="2" id="KW-1185">Reference proteome</keyword>
<organism evidence="1 2">
    <name type="scientific">Auricularia subglabra (strain TFB-10046 / SS5)</name>
    <name type="common">White-rot fungus</name>
    <name type="synonym">Auricularia delicata (strain TFB10046)</name>
    <dbReference type="NCBI Taxonomy" id="717982"/>
    <lineage>
        <taxon>Eukaryota</taxon>
        <taxon>Fungi</taxon>
        <taxon>Dikarya</taxon>
        <taxon>Basidiomycota</taxon>
        <taxon>Agaricomycotina</taxon>
        <taxon>Agaricomycetes</taxon>
        <taxon>Auriculariales</taxon>
        <taxon>Auriculariaceae</taxon>
        <taxon>Auricularia</taxon>
    </lineage>
</organism>
<dbReference type="EMBL" id="JH687896">
    <property type="protein sequence ID" value="EJD35281.1"/>
    <property type="molecule type" value="Genomic_DNA"/>
</dbReference>
<accession>J0CX55</accession>
<dbReference type="PANTHER" id="PTHR34305">
    <property type="entry name" value="EXPRESSED PROTEIN"/>
    <property type="match status" value="1"/>
</dbReference>
<dbReference type="InParanoid" id="J0CX55"/>
<dbReference type="Pfam" id="PF18758">
    <property type="entry name" value="KDZ"/>
    <property type="match status" value="1"/>
</dbReference>
<dbReference type="Proteomes" id="UP000006514">
    <property type="component" value="Unassembled WGS sequence"/>
</dbReference>